<evidence type="ECO:0000256" key="2">
    <source>
        <dbReference type="SAM" id="Phobius"/>
    </source>
</evidence>
<proteinExistence type="predicted"/>
<keyword evidence="5" id="KW-1185">Reference proteome</keyword>
<dbReference type="InterPro" id="IPR011723">
    <property type="entry name" value="Znf/thioredoxin_put"/>
</dbReference>
<dbReference type="Proteomes" id="UP000317078">
    <property type="component" value="Unassembled WGS sequence"/>
</dbReference>
<evidence type="ECO:0000313" key="4">
    <source>
        <dbReference type="EMBL" id="TPG56916.1"/>
    </source>
</evidence>
<gene>
    <name evidence="4" type="ORF">EAH89_12660</name>
</gene>
<organism evidence="4 5">
    <name type="scientific">Muricoccus nepalensis</name>
    <dbReference type="NCBI Taxonomy" id="1854500"/>
    <lineage>
        <taxon>Bacteria</taxon>
        <taxon>Pseudomonadati</taxon>
        <taxon>Pseudomonadota</taxon>
        <taxon>Alphaproteobacteria</taxon>
        <taxon>Acetobacterales</taxon>
        <taxon>Roseomonadaceae</taxon>
        <taxon>Muricoccus</taxon>
    </lineage>
</organism>
<reference evidence="4 5" key="1">
    <citation type="journal article" date="2019" name="Environ. Microbiol.">
        <title>Species interactions and distinct microbial communities in high Arctic permafrost affected cryosols are associated with the CH4 and CO2 gas fluxes.</title>
        <authorList>
            <person name="Altshuler I."/>
            <person name="Hamel J."/>
            <person name="Turney S."/>
            <person name="Magnuson E."/>
            <person name="Levesque R."/>
            <person name="Greer C."/>
            <person name="Whyte L.G."/>
        </authorList>
    </citation>
    <scope>NUCLEOTIDE SEQUENCE [LARGE SCALE GENOMIC DNA]</scope>
    <source>
        <strain evidence="4 5">S9.3B</strain>
    </source>
</reference>
<sequence>MRVACPECSAAYELPPALAARLGEGRPLRCARCGHTWAPSPAEPGAAPTAEPSPPPPDLDPSPPDGPAWPTLLASIPQPAPPAPAPAAAPPGRGAALLARLPKLPADRAGAALAAAWAASVLLLAGGALAAWHWRVAIVEAWPPAARAFLALGLAG</sequence>
<dbReference type="OrthoDB" id="7159357at2"/>
<evidence type="ECO:0000313" key="5">
    <source>
        <dbReference type="Proteomes" id="UP000317078"/>
    </source>
</evidence>
<feature type="compositionally biased region" description="Pro residues" evidence="1">
    <location>
        <begin position="51"/>
        <end position="67"/>
    </location>
</feature>
<evidence type="ECO:0000259" key="3">
    <source>
        <dbReference type="Pfam" id="PF13717"/>
    </source>
</evidence>
<accession>A0A502G726</accession>
<dbReference type="Pfam" id="PF13717">
    <property type="entry name" value="Zn_ribbon_4"/>
    <property type="match status" value="1"/>
</dbReference>
<dbReference type="AlphaFoldDB" id="A0A502G726"/>
<feature type="region of interest" description="Disordered" evidence="1">
    <location>
        <begin position="38"/>
        <end position="92"/>
    </location>
</feature>
<feature type="transmembrane region" description="Helical" evidence="2">
    <location>
        <begin position="110"/>
        <end position="134"/>
    </location>
</feature>
<name>A0A502G726_9PROT</name>
<evidence type="ECO:0000256" key="1">
    <source>
        <dbReference type="SAM" id="MobiDB-lite"/>
    </source>
</evidence>
<keyword evidence="2" id="KW-0812">Transmembrane</keyword>
<protein>
    <recommendedName>
        <fullName evidence="3">Zinc finger/thioredoxin putative domain-containing protein</fullName>
    </recommendedName>
</protein>
<feature type="compositionally biased region" description="Pro residues" evidence="1">
    <location>
        <begin position="78"/>
        <end position="89"/>
    </location>
</feature>
<dbReference type="RefSeq" id="WP_140883550.1">
    <property type="nucleotide sequence ID" value="NZ_RCZP01000010.1"/>
</dbReference>
<dbReference type="EMBL" id="RCZP01000010">
    <property type="protein sequence ID" value="TPG56916.1"/>
    <property type="molecule type" value="Genomic_DNA"/>
</dbReference>
<keyword evidence="2" id="KW-1133">Transmembrane helix</keyword>
<keyword evidence="2" id="KW-0472">Membrane</keyword>
<feature type="compositionally biased region" description="Low complexity" evidence="1">
    <location>
        <begin position="38"/>
        <end position="50"/>
    </location>
</feature>
<dbReference type="NCBIfam" id="TIGR02098">
    <property type="entry name" value="MJ0042_CXXC"/>
    <property type="match status" value="1"/>
</dbReference>
<feature type="domain" description="Zinc finger/thioredoxin putative" evidence="3">
    <location>
        <begin position="1"/>
        <end position="37"/>
    </location>
</feature>
<comment type="caution">
    <text evidence="4">The sequence shown here is derived from an EMBL/GenBank/DDBJ whole genome shotgun (WGS) entry which is preliminary data.</text>
</comment>